<dbReference type="InterPro" id="IPR013783">
    <property type="entry name" value="Ig-like_fold"/>
</dbReference>
<gene>
    <name evidence="3" type="ORF">V8G58_04470</name>
</gene>
<reference evidence="3 4" key="1">
    <citation type="submission" date="2024-02" db="EMBL/GenBank/DDBJ databases">
        <title>A Gaetbulibacter species isolated from tidal flats and genomic insights of their niches.</title>
        <authorList>
            <person name="Ye Y."/>
        </authorList>
    </citation>
    <scope>NUCLEOTIDE SEQUENCE [LARGE SCALE GENOMIC DNA]</scope>
    <source>
        <strain evidence="3 4">KYW382</strain>
    </source>
</reference>
<keyword evidence="4" id="KW-1185">Reference proteome</keyword>
<protein>
    <submittedName>
        <fullName evidence="3">T9SS type B sorting domain-containing protein</fullName>
    </submittedName>
</protein>
<evidence type="ECO:0000313" key="3">
    <source>
        <dbReference type="EMBL" id="MFH6771179.1"/>
    </source>
</evidence>
<accession>A0ABW7MWX4</accession>
<evidence type="ECO:0000313" key="4">
    <source>
        <dbReference type="Proteomes" id="UP001610100"/>
    </source>
</evidence>
<evidence type="ECO:0000259" key="2">
    <source>
        <dbReference type="PROSITE" id="PS50093"/>
    </source>
</evidence>
<feature type="domain" description="PKD" evidence="2">
    <location>
        <begin position="433"/>
        <end position="490"/>
    </location>
</feature>
<name>A0ABW7MWX4_9FLAO</name>
<dbReference type="Pfam" id="PF18911">
    <property type="entry name" value="PKD_4"/>
    <property type="match status" value="1"/>
</dbReference>
<dbReference type="Gene3D" id="2.60.40.10">
    <property type="entry name" value="Immunoglobulins"/>
    <property type="match status" value="1"/>
</dbReference>
<dbReference type="InterPro" id="IPR000601">
    <property type="entry name" value="PKD_dom"/>
</dbReference>
<keyword evidence="1" id="KW-0732">Signal</keyword>
<comment type="caution">
    <text evidence="3">The sequence shown here is derived from an EMBL/GenBank/DDBJ whole genome shotgun (WGS) entry which is preliminary data.</text>
</comment>
<dbReference type="InterPro" id="IPR035986">
    <property type="entry name" value="PKD_dom_sf"/>
</dbReference>
<dbReference type="InterPro" id="IPR026341">
    <property type="entry name" value="T9SS_type_B"/>
</dbReference>
<proteinExistence type="predicted"/>
<dbReference type="NCBIfam" id="TIGR04131">
    <property type="entry name" value="Bac_Flav_CTERM"/>
    <property type="match status" value="1"/>
</dbReference>
<dbReference type="SUPFAM" id="SSF49299">
    <property type="entry name" value="PKD domain"/>
    <property type="match status" value="1"/>
</dbReference>
<dbReference type="Pfam" id="PF13585">
    <property type="entry name" value="CHU_C"/>
    <property type="match status" value="1"/>
</dbReference>
<dbReference type="PROSITE" id="PS50093">
    <property type="entry name" value="PKD"/>
    <property type="match status" value="1"/>
</dbReference>
<sequence>MKNILSILFFFLSFCSVAQITLTHNVGNTPIDTGMFSCEDSDEGWSRIFKLSDFGINPNEQFFINSGQVALSESNTGARLSFSVFSIDENFPVFFQSQYPRTVLGTRSVGLAPFISGNPEIVEVNFEEPIVVPAGTDRILVTVHKSVDSYNPESARVVVAGTAEDTGESWYHGCDGNYTLTKTTELNNPVPNANFYINVTGEAIDISNSGDLLRLSHNVGDSLIRTSMFGCSSAMFYWARVFDLDQFGLLTNEELVINSGQVGISGSDGGASIKFNIYKIDDNFPNSFSESNLIGSSQSVRLPNISDYYPRIINITFDKPIIINPAVNKILVEVVHETVWGSGVMFIAGTEIDDDFSWYKGCGTKDYYENYCNMKYITTEELGRPDGKFYINLTGAKNVVSERKFEIFTSSICSEFLKEFRVEEKENIASVIWDFGDPASGTNNSSADLSPFHDFSQDGIYTITATVTGKDGSVEVLTETINVKEPPNAYGIENIYACEDTFNSGISSTFDTSGLVAQVLGGQTNRIVKFIDGSGNEYDLLPNPFTNTVVGTETITVRVSHDDNPCCYSETTFDLIVNPQPNLESVTDLVNCSNETNGFAFFNLQLVKEEISSNNSNVEIHFYFENGQEITGSLDNIENNIPHEEVITVNAIHTSTGCINSKTFKLKTNPFPEAHPLNEIFGCDDNNDGISEYFDTSNIIQDVLGDQTDLDVTFFDLNGNKLVSPLSNPYTNTVPNQETLIVRVTNPQTSCYSETSLVLKTTSEPQINQPQIRYACDTGGGYADFDTSNLKSQIIGDQHNLSVIYYDESGNLIGNSFPSSFRNTKPWNQTIYVRVENDLNNLCYSETHFNLVVKQLPEVVLEESYYLCDLEPSLSLNVASGFDSYQWIYQDGEILSNTNEVNLINSGNYKLKISRSEDGITCENSFEFKLVRSALPTITDVKYNELSDDNFIEIIATGDGDFEYSIDGINYQDSNLFHNLLGGIYNVHVRDKLGCGEDFESVTVVDYPKYFTPNDDAVNDTWQIRGISKYPQAKIFIFDRYGKLLKQLTPNSIGWNGLYKGEKLPSTDYWFRVELDNEHYFIGHFALKY</sequence>
<dbReference type="CDD" id="cd00146">
    <property type="entry name" value="PKD"/>
    <property type="match status" value="1"/>
</dbReference>
<dbReference type="RefSeq" id="WP_344740158.1">
    <property type="nucleotide sequence ID" value="NZ_BAABAY010000001.1"/>
</dbReference>
<feature type="chain" id="PRO_5046755917" evidence="1">
    <location>
        <begin position="19"/>
        <end position="1089"/>
    </location>
</feature>
<organism evidence="3 4">
    <name type="scientific">Gaetbulibacter aestuarii</name>
    <dbReference type="NCBI Taxonomy" id="1502358"/>
    <lineage>
        <taxon>Bacteria</taxon>
        <taxon>Pseudomonadati</taxon>
        <taxon>Bacteroidota</taxon>
        <taxon>Flavobacteriia</taxon>
        <taxon>Flavobacteriales</taxon>
        <taxon>Flavobacteriaceae</taxon>
        <taxon>Gaetbulibacter</taxon>
    </lineage>
</organism>
<dbReference type="EMBL" id="JBAWKB010000001">
    <property type="protein sequence ID" value="MFH6771179.1"/>
    <property type="molecule type" value="Genomic_DNA"/>
</dbReference>
<feature type="signal peptide" evidence="1">
    <location>
        <begin position="1"/>
        <end position="18"/>
    </location>
</feature>
<dbReference type="Proteomes" id="UP001610100">
    <property type="component" value="Unassembled WGS sequence"/>
</dbReference>
<evidence type="ECO:0000256" key="1">
    <source>
        <dbReference type="SAM" id="SignalP"/>
    </source>
</evidence>